<keyword evidence="3" id="KW-1185">Reference proteome</keyword>
<evidence type="ECO:0000313" key="2">
    <source>
        <dbReference type="EMBL" id="KAJ4839670.1"/>
    </source>
</evidence>
<dbReference type="EMBL" id="JAKUCV010003233">
    <property type="protein sequence ID" value="KAJ4839670.1"/>
    <property type="molecule type" value="Genomic_DNA"/>
</dbReference>
<feature type="region of interest" description="Disordered" evidence="1">
    <location>
        <begin position="1"/>
        <end position="21"/>
    </location>
</feature>
<accession>A0A9Q0JGF3</accession>
<feature type="compositionally biased region" description="Low complexity" evidence="1">
    <location>
        <begin position="1"/>
        <end position="10"/>
    </location>
</feature>
<dbReference type="InterPro" id="IPR006652">
    <property type="entry name" value="Kelch_1"/>
</dbReference>
<dbReference type="Gene3D" id="2.120.10.80">
    <property type="entry name" value="Kelch-type beta propeller"/>
    <property type="match status" value="1"/>
</dbReference>
<feature type="compositionally biased region" description="Acidic residues" evidence="1">
    <location>
        <begin position="135"/>
        <end position="146"/>
    </location>
</feature>
<evidence type="ECO:0000256" key="1">
    <source>
        <dbReference type="SAM" id="MobiDB-lite"/>
    </source>
</evidence>
<proteinExistence type="predicted"/>
<gene>
    <name evidence="2" type="ORF">Tsubulata_019194</name>
</gene>
<reference evidence="2" key="2">
    <citation type="journal article" date="2023" name="Plants (Basel)">
        <title>Annotation of the Turnera subulata (Passifloraceae) Draft Genome Reveals the S-Locus Evolved after the Divergence of Turneroideae from Passifloroideae in a Stepwise Manner.</title>
        <authorList>
            <person name="Henning P.M."/>
            <person name="Roalson E.H."/>
            <person name="Mir W."/>
            <person name="McCubbin A.G."/>
            <person name="Shore J.S."/>
        </authorList>
    </citation>
    <scope>NUCLEOTIDE SEQUENCE</scope>
    <source>
        <strain evidence="2">F60SS</strain>
    </source>
</reference>
<protein>
    <submittedName>
        <fullName evidence="2">Uncharacterized protein</fullName>
    </submittedName>
</protein>
<sequence>MKMTTTTESSSMEKKKTTTTRPKSRRVCFSSIDDWCTEWYTIEITDQDDDDREIVRCCGCGGCPKRMRHDTTGSPPLLPRATLINEEERSQYSGSWAVLGEKLYFLGVEELAITPPSPGDDDDSNDDDSYHPSDGGDDDSNDDDGDQPAPDPTPRIGGFSSDFVSITTVLAFDLTIGDDNNDVVGPALMGLNQQWVHKPDMFIPRDEVSKTVVVGEKIYVFEAGYDDREHPWAEVYDPTSNTWDALPDPPFLPHEGFFLAGLEPEEEDDDDDKKKGGGSIIILSVIDGVLMEYDVVSKSWKNKDVPGGDLPNETQDGYAVAVGRVMYWFCIVDHCLYGLDLDTYVLYTSKALVDLREPMLGHFGGNRFFMLYDNRDTSDDLCLQRAPAPPLPDGTKDTTFLHCWKFSVSLDSSSRTLAVFQESSQSFVIKVGNFRRHCALF</sequence>
<dbReference type="InterPro" id="IPR015915">
    <property type="entry name" value="Kelch-typ_b-propeller"/>
</dbReference>
<dbReference type="Proteomes" id="UP001141552">
    <property type="component" value="Unassembled WGS sequence"/>
</dbReference>
<dbReference type="OrthoDB" id="1490241at2759"/>
<reference evidence="2" key="1">
    <citation type="submission" date="2022-02" db="EMBL/GenBank/DDBJ databases">
        <authorList>
            <person name="Henning P.M."/>
            <person name="McCubbin A.G."/>
            <person name="Shore J.S."/>
        </authorList>
    </citation>
    <scope>NUCLEOTIDE SEQUENCE</scope>
    <source>
        <strain evidence="2">F60SS</strain>
        <tissue evidence="2">Leaves</tissue>
    </source>
</reference>
<dbReference type="Pfam" id="PF01344">
    <property type="entry name" value="Kelch_1"/>
    <property type="match status" value="1"/>
</dbReference>
<dbReference type="SUPFAM" id="SSF117281">
    <property type="entry name" value="Kelch motif"/>
    <property type="match status" value="1"/>
</dbReference>
<feature type="region of interest" description="Disordered" evidence="1">
    <location>
        <begin position="112"/>
        <end position="160"/>
    </location>
</feature>
<organism evidence="2 3">
    <name type="scientific">Turnera subulata</name>
    <dbReference type="NCBI Taxonomy" id="218843"/>
    <lineage>
        <taxon>Eukaryota</taxon>
        <taxon>Viridiplantae</taxon>
        <taxon>Streptophyta</taxon>
        <taxon>Embryophyta</taxon>
        <taxon>Tracheophyta</taxon>
        <taxon>Spermatophyta</taxon>
        <taxon>Magnoliopsida</taxon>
        <taxon>eudicotyledons</taxon>
        <taxon>Gunneridae</taxon>
        <taxon>Pentapetalae</taxon>
        <taxon>rosids</taxon>
        <taxon>fabids</taxon>
        <taxon>Malpighiales</taxon>
        <taxon>Passifloraceae</taxon>
        <taxon>Turnera</taxon>
    </lineage>
</organism>
<name>A0A9Q0JGF3_9ROSI</name>
<evidence type="ECO:0000313" key="3">
    <source>
        <dbReference type="Proteomes" id="UP001141552"/>
    </source>
</evidence>
<comment type="caution">
    <text evidence="2">The sequence shown here is derived from an EMBL/GenBank/DDBJ whole genome shotgun (WGS) entry which is preliminary data.</text>
</comment>
<dbReference type="AlphaFoldDB" id="A0A9Q0JGF3"/>